<accession>A0A5Q0TEX1</accession>
<evidence type="ECO:0008006" key="3">
    <source>
        <dbReference type="Google" id="ProtNLM"/>
    </source>
</evidence>
<reference evidence="1 2" key="1">
    <citation type="submission" date="2019-10" db="EMBL/GenBank/DDBJ databases">
        <title>Vibrio sp. nov., isolated from Coralline algae surface.</title>
        <authorList>
            <person name="Geng Y."/>
            <person name="Zhang X."/>
        </authorList>
    </citation>
    <scope>NUCLEOTIDE SEQUENCE [LARGE SCALE GENOMIC DNA]</scope>
    <source>
        <strain evidence="1 2">SM1977</strain>
    </source>
</reference>
<evidence type="ECO:0000313" key="1">
    <source>
        <dbReference type="EMBL" id="QGA65718.1"/>
    </source>
</evidence>
<dbReference type="AlphaFoldDB" id="A0A5Q0TEX1"/>
<protein>
    <recommendedName>
        <fullName evidence="3">Initiator Rep protein domain-containing protein</fullName>
    </recommendedName>
</protein>
<keyword evidence="2" id="KW-1185">Reference proteome</keyword>
<dbReference type="RefSeq" id="WP_153447864.1">
    <property type="nucleotide sequence ID" value="NZ_CP045699.1"/>
</dbReference>
<dbReference type="Proteomes" id="UP000348942">
    <property type="component" value="Chromosome 1"/>
</dbReference>
<dbReference type="EMBL" id="CP045699">
    <property type="protein sequence ID" value="QGA65718.1"/>
    <property type="molecule type" value="Genomic_DNA"/>
</dbReference>
<sequence length="237" mass="27802">MLSKELFLRLPRACVINNSKEQTLLYPENLTPFQMKFVLAILAQANMSNDKVIVNFDIYLQDFKSQHSLFSWVKTSMSKVIKAIEGIKHPFIHNITCVNDRINVTVSQLYRKLIVRQFLDEKPVNIELEALMAYKKVSSIKLHIQTKAFYPYRANFYFLIEFLGVSTNQCRKEQIRSIKNKIRTVNNVADFKYQHPVEISAPEKEGDYDFSIFRLKDGLFPSDRMLKRKPGNRNKKE</sequence>
<evidence type="ECO:0000313" key="2">
    <source>
        <dbReference type="Proteomes" id="UP000348942"/>
    </source>
</evidence>
<gene>
    <name evidence="1" type="ORF">GFB47_10135</name>
</gene>
<organism evidence="1 2">
    <name type="scientific">Vibrio algicola</name>
    <dbReference type="NCBI Taxonomy" id="2662262"/>
    <lineage>
        <taxon>Bacteria</taxon>
        <taxon>Pseudomonadati</taxon>
        <taxon>Pseudomonadota</taxon>
        <taxon>Gammaproteobacteria</taxon>
        <taxon>Vibrionales</taxon>
        <taxon>Vibrionaceae</taxon>
        <taxon>Vibrio</taxon>
    </lineage>
</organism>
<name>A0A5Q0TEX1_9VIBR</name>
<proteinExistence type="predicted"/>